<dbReference type="CDD" id="cd06171">
    <property type="entry name" value="Sigma70_r4"/>
    <property type="match status" value="1"/>
</dbReference>
<evidence type="ECO:0000259" key="7">
    <source>
        <dbReference type="Pfam" id="PF22029"/>
    </source>
</evidence>
<dbReference type="RefSeq" id="WP_380253087.1">
    <property type="nucleotide sequence ID" value="NZ_JBHUII010000008.1"/>
</dbReference>
<protein>
    <submittedName>
        <fullName evidence="8">RNA polymerase sigma factor</fullName>
    </submittedName>
</protein>
<dbReference type="Proteomes" id="UP001597294">
    <property type="component" value="Unassembled WGS sequence"/>
</dbReference>
<organism evidence="8 9">
    <name type="scientific">Kiloniella antarctica</name>
    <dbReference type="NCBI Taxonomy" id="1550907"/>
    <lineage>
        <taxon>Bacteria</taxon>
        <taxon>Pseudomonadati</taxon>
        <taxon>Pseudomonadota</taxon>
        <taxon>Alphaproteobacteria</taxon>
        <taxon>Rhodospirillales</taxon>
        <taxon>Kiloniellaceae</taxon>
        <taxon>Kiloniella</taxon>
    </lineage>
</organism>
<comment type="caution">
    <text evidence="8">The sequence shown here is derived from an EMBL/GenBank/DDBJ whole genome shotgun (WGS) entry which is preliminary data.</text>
</comment>
<dbReference type="Gene3D" id="1.10.10.10">
    <property type="entry name" value="Winged helix-like DNA-binding domain superfamily/Winged helix DNA-binding domain"/>
    <property type="match status" value="1"/>
</dbReference>
<dbReference type="InterPro" id="IPR013325">
    <property type="entry name" value="RNA_pol_sigma_r2"/>
</dbReference>
<dbReference type="InterPro" id="IPR053866">
    <property type="entry name" value="PhyR_sigma2"/>
</dbReference>
<evidence type="ECO:0000313" key="8">
    <source>
        <dbReference type="EMBL" id="MFD2206948.1"/>
    </source>
</evidence>
<keyword evidence="9" id="KW-1185">Reference proteome</keyword>
<sequence length="184" mass="21145">MDEFLTQLTQSIPALRRYAYALVRDSSIADDLVQDCLERGLSKRSQWKGHGDLKFWLYKILSNTHLNHYRANKTNPLAHSSEVSEKLSMTSQFENPSNQLDHLYLKDLDRTIALLPEEQKQVLLLITLEGLSYKEVAEIIKIPAGTVMSRLSRARETVRRNMDPSSQNTPSKTQGKTPHIRRIK</sequence>
<evidence type="ECO:0000256" key="4">
    <source>
        <dbReference type="ARBA" id="ARBA00023163"/>
    </source>
</evidence>
<evidence type="ECO:0000256" key="2">
    <source>
        <dbReference type="ARBA" id="ARBA00023015"/>
    </source>
</evidence>
<dbReference type="NCBIfam" id="TIGR02937">
    <property type="entry name" value="sigma70-ECF"/>
    <property type="match status" value="1"/>
</dbReference>
<keyword evidence="2" id="KW-0805">Transcription regulation</keyword>
<dbReference type="PANTHER" id="PTHR43133:SF25">
    <property type="entry name" value="RNA POLYMERASE SIGMA FACTOR RFAY-RELATED"/>
    <property type="match status" value="1"/>
</dbReference>
<dbReference type="PANTHER" id="PTHR43133">
    <property type="entry name" value="RNA POLYMERASE ECF-TYPE SIGMA FACTO"/>
    <property type="match status" value="1"/>
</dbReference>
<dbReference type="Pfam" id="PF08281">
    <property type="entry name" value="Sigma70_r4_2"/>
    <property type="match status" value="1"/>
</dbReference>
<feature type="compositionally biased region" description="Polar residues" evidence="5">
    <location>
        <begin position="163"/>
        <end position="176"/>
    </location>
</feature>
<dbReference type="Pfam" id="PF22029">
    <property type="entry name" value="PhyR_sigma2"/>
    <property type="match status" value="1"/>
</dbReference>
<keyword evidence="4" id="KW-0804">Transcription</keyword>
<dbReference type="InterPro" id="IPR039425">
    <property type="entry name" value="RNA_pol_sigma-70-like"/>
</dbReference>
<feature type="domain" description="PhyR sigma2" evidence="7">
    <location>
        <begin position="9"/>
        <end position="61"/>
    </location>
</feature>
<proteinExistence type="inferred from homology"/>
<evidence type="ECO:0000256" key="3">
    <source>
        <dbReference type="ARBA" id="ARBA00023082"/>
    </source>
</evidence>
<name>A0ABW5BLC9_9PROT</name>
<dbReference type="InterPro" id="IPR036388">
    <property type="entry name" value="WH-like_DNA-bd_sf"/>
</dbReference>
<reference evidence="9" key="1">
    <citation type="journal article" date="2019" name="Int. J. Syst. Evol. Microbiol.">
        <title>The Global Catalogue of Microorganisms (GCM) 10K type strain sequencing project: providing services to taxonomists for standard genome sequencing and annotation.</title>
        <authorList>
            <consortium name="The Broad Institute Genomics Platform"/>
            <consortium name="The Broad Institute Genome Sequencing Center for Infectious Disease"/>
            <person name="Wu L."/>
            <person name="Ma J."/>
        </authorList>
    </citation>
    <scope>NUCLEOTIDE SEQUENCE [LARGE SCALE GENOMIC DNA]</scope>
    <source>
        <strain evidence="9">CGMCC 4.7192</strain>
    </source>
</reference>
<gene>
    <name evidence="8" type="ORF">ACFSKO_15070</name>
</gene>
<accession>A0ABW5BLC9</accession>
<dbReference type="InterPro" id="IPR014284">
    <property type="entry name" value="RNA_pol_sigma-70_dom"/>
</dbReference>
<feature type="domain" description="RNA polymerase sigma factor 70 region 4 type 2" evidence="6">
    <location>
        <begin position="107"/>
        <end position="157"/>
    </location>
</feature>
<dbReference type="InterPro" id="IPR013249">
    <property type="entry name" value="RNA_pol_sigma70_r4_t2"/>
</dbReference>
<evidence type="ECO:0000256" key="5">
    <source>
        <dbReference type="SAM" id="MobiDB-lite"/>
    </source>
</evidence>
<comment type="similarity">
    <text evidence="1">Belongs to the sigma-70 factor family. ECF subfamily.</text>
</comment>
<dbReference type="Gene3D" id="1.10.1740.10">
    <property type="match status" value="1"/>
</dbReference>
<feature type="region of interest" description="Disordered" evidence="5">
    <location>
        <begin position="158"/>
        <end position="184"/>
    </location>
</feature>
<evidence type="ECO:0000313" key="9">
    <source>
        <dbReference type="Proteomes" id="UP001597294"/>
    </source>
</evidence>
<dbReference type="EMBL" id="JBHUII010000008">
    <property type="protein sequence ID" value="MFD2206948.1"/>
    <property type="molecule type" value="Genomic_DNA"/>
</dbReference>
<keyword evidence="3" id="KW-0731">Sigma factor</keyword>
<dbReference type="InterPro" id="IPR013324">
    <property type="entry name" value="RNA_pol_sigma_r3/r4-like"/>
</dbReference>
<dbReference type="SUPFAM" id="SSF88946">
    <property type="entry name" value="Sigma2 domain of RNA polymerase sigma factors"/>
    <property type="match status" value="1"/>
</dbReference>
<dbReference type="SUPFAM" id="SSF88659">
    <property type="entry name" value="Sigma3 and sigma4 domains of RNA polymerase sigma factors"/>
    <property type="match status" value="1"/>
</dbReference>
<evidence type="ECO:0000259" key="6">
    <source>
        <dbReference type="Pfam" id="PF08281"/>
    </source>
</evidence>
<evidence type="ECO:0000256" key="1">
    <source>
        <dbReference type="ARBA" id="ARBA00010641"/>
    </source>
</evidence>